<dbReference type="EMBL" id="JBHSRJ010000009">
    <property type="protein sequence ID" value="MFC6045622.1"/>
    <property type="molecule type" value="Genomic_DNA"/>
</dbReference>
<reference evidence="3" key="1">
    <citation type="journal article" date="2019" name="Int. J. Syst. Evol. Microbiol.">
        <title>The Global Catalogue of Microorganisms (GCM) 10K type strain sequencing project: providing services to taxonomists for standard genome sequencing and annotation.</title>
        <authorList>
            <consortium name="The Broad Institute Genomics Platform"/>
            <consortium name="The Broad Institute Genome Sequencing Center for Infectious Disease"/>
            <person name="Wu L."/>
            <person name="Ma J."/>
        </authorList>
    </citation>
    <scope>NUCLEOTIDE SEQUENCE [LARGE SCALE GENOMIC DNA]</scope>
    <source>
        <strain evidence="3">CCUG 54522</strain>
    </source>
</reference>
<feature type="region of interest" description="Disordered" evidence="1">
    <location>
        <begin position="330"/>
        <end position="357"/>
    </location>
</feature>
<evidence type="ECO:0000313" key="2">
    <source>
        <dbReference type="EMBL" id="MFC6045622.1"/>
    </source>
</evidence>
<accession>A0ABW1LR50</accession>
<dbReference type="RefSeq" id="WP_379159163.1">
    <property type="nucleotide sequence ID" value="NZ_JBHSRJ010000009.1"/>
</dbReference>
<keyword evidence="3" id="KW-1185">Reference proteome</keyword>
<evidence type="ECO:0000313" key="3">
    <source>
        <dbReference type="Proteomes" id="UP001596135"/>
    </source>
</evidence>
<protein>
    <recommendedName>
        <fullName evidence="4">Glycosyltransferase family 2 protein</fullName>
    </recommendedName>
</protein>
<dbReference type="Proteomes" id="UP001596135">
    <property type="component" value="Unassembled WGS sequence"/>
</dbReference>
<proteinExistence type="predicted"/>
<name>A0ABW1LR50_9ACTN</name>
<gene>
    <name evidence="2" type="ORF">ACFPYL_21235</name>
</gene>
<sequence>MPGPSPAPLVFAASTVMDSPEHVRRYVEGNLAGGVDHLVVFLDKPNGPRQDEVEAYLDGHPAVTCVRAGSGWWAGARPKELNERQCTNANLAKDVLAGLGLADAFVFHVDGDEVLRLDPAVMTALPAGTTGLRAATREALSRRTWDGEPSLFKRELDEPDLNLLHGLGLVAEPTNQSYFRGHLMGKSGVRVGERAWLTLHKVVDDGGSPWPLHEADGLELFHYESYSAEEFVRKWTAMVASGPKASYRPDRQPAARTLRALINRGLEPAALDRQLVRFYEKYVEEEVDALHDLGVLVETDPLVPVAERPAAGVPTADLAVALEERRSATKQEYFKGTSPGARTEAPTRGLGRLVKRG</sequence>
<organism evidence="2 3">
    <name type="scientific">Nocardioides hankookensis</name>
    <dbReference type="NCBI Taxonomy" id="443157"/>
    <lineage>
        <taxon>Bacteria</taxon>
        <taxon>Bacillati</taxon>
        <taxon>Actinomycetota</taxon>
        <taxon>Actinomycetes</taxon>
        <taxon>Propionibacteriales</taxon>
        <taxon>Nocardioidaceae</taxon>
        <taxon>Nocardioides</taxon>
    </lineage>
</organism>
<comment type="caution">
    <text evidence="2">The sequence shown here is derived from an EMBL/GenBank/DDBJ whole genome shotgun (WGS) entry which is preliminary data.</text>
</comment>
<evidence type="ECO:0000256" key="1">
    <source>
        <dbReference type="SAM" id="MobiDB-lite"/>
    </source>
</evidence>
<evidence type="ECO:0008006" key="4">
    <source>
        <dbReference type="Google" id="ProtNLM"/>
    </source>
</evidence>